<reference evidence="3 4" key="1">
    <citation type="submission" date="2020-03" db="EMBL/GenBank/DDBJ databases">
        <authorList>
            <person name="Zhang Z."/>
            <person name="Guo Z."/>
            <person name="Hou Q."/>
            <person name="Shen X."/>
        </authorList>
    </citation>
    <scope>NUCLEOTIDE SEQUENCE [LARGE SCALE GENOMIC DNA]</scope>
    <source>
        <strain evidence="3 4">HBUAS51329</strain>
    </source>
</reference>
<sequence length="461" mass="52320">MQQEHLSPLSFHLRNFNKYQALDMVAAKNGNLTLIGENAAGKTTLANCFFPMLIDGSIATPSFNPAKGTDRVDRTTGPRNSSRDTRTFNSMLLGWGPGAMKVRTGYSYLQLQSSRRQVILGIGAHRNVSEKRQPTWWFVVISTDTTTPVNVVVTDESGHSLEYAEFVTANEALGEKLQVFKTADAYHSFVARQVYGFSSDAELTKLASVYRLLASPILTAGNARFTPIREALKNAQEGIDAQIINDVASAQREVNRTNGSLQRIKRAQERLRKMKKEIFWRNLNRINERMLQDYSQMQHDYKEQQVKCERANQRIAKLEKQLDLLQGNLEQTAATLKRLQQEKANQASIAEHRRHYEERQADLERRLKQYRSQQQRVEELEDQATAVAERLAALSVQQQELNEQQVRPLLTDLATRATGLTELTNVVAEVDPAVLVKQLATYVRDQQQANVIKMMNVLNSM</sequence>
<keyword evidence="4" id="KW-1185">Reference proteome</keyword>
<dbReference type="Proteomes" id="UP000707477">
    <property type="component" value="Unassembled WGS sequence"/>
</dbReference>
<comment type="caution">
    <text evidence="3">The sequence shown here is derived from an EMBL/GenBank/DDBJ whole genome shotgun (WGS) entry which is preliminary data.</text>
</comment>
<name>A0ABX1L9V0_9LACO</name>
<accession>A0ABX1L9V0</accession>
<evidence type="ECO:0000256" key="1">
    <source>
        <dbReference type="SAM" id="Coils"/>
    </source>
</evidence>
<evidence type="ECO:0000256" key="2">
    <source>
        <dbReference type="SAM" id="MobiDB-lite"/>
    </source>
</evidence>
<evidence type="ECO:0000313" key="4">
    <source>
        <dbReference type="Proteomes" id="UP000707477"/>
    </source>
</evidence>
<proteinExistence type="predicted"/>
<feature type="compositionally biased region" description="Basic and acidic residues" evidence="2">
    <location>
        <begin position="68"/>
        <end position="84"/>
    </location>
</feature>
<organism evidence="3 4">
    <name type="scientific">Levilactobacillus tujiorum</name>
    <dbReference type="NCBI Taxonomy" id="2912243"/>
    <lineage>
        <taxon>Bacteria</taxon>
        <taxon>Bacillati</taxon>
        <taxon>Bacillota</taxon>
        <taxon>Bacilli</taxon>
        <taxon>Lactobacillales</taxon>
        <taxon>Lactobacillaceae</taxon>
        <taxon>Levilactobacillus</taxon>
    </lineage>
</organism>
<dbReference type="InterPro" id="IPR027417">
    <property type="entry name" value="P-loop_NTPase"/>
</dbReference>
<dbReference type="SUPFAM" id="SSF52540">
    <property type="entry name" value="P-loop containing nucleoside triphosphate hydrolases"/>
    <property type="match status" value="1"/>
</dbReference>
<protein>
    <submittedName>
        <fullName evidence="3">Uncharacterized protein</fullName>
    </submittedName>
</protein>
<feature type="coiled-coil region" evidence="1">
    <location>
        <begin position="247"/>
        <end position="397"/>
    </location>
</feature>
<dbReference type="EMBL" id="JAAVSD010000015">
    <property type="protein sequence ID" value="NLR29840.1"/>
    <property type="molecule type" value="Genomic_DNA"/>
</dbReference>
<dbReference type="Gene3D" id="3.40.1140.10">
    <property type="match status" value="1"/>
</dbReference>
<evidence type="ECO:0000313" key="3">
    <source>
        <dbReference type="EMBL" id="NLR29840.1"/>
    </source>
</evidence>
<feature type="region of interest" description="Disordered" evidence="2">
    <location>
        <begin position="64"/>
        <end position="84"/>
    </location>
</feature>
<keyword evidence="1" id="KW-0175">Coiled coil</keyword>
<gene>
    <name evidence="3" type="ORF">HEQ44_06540</name>
</gene>
<dbReference type="RefSeq" id="WP_168849604.1">
    <property type="nucleotide sequence ID" value="NZ_JAAVSD010000015.1"/>
</dbReference>